<reference evidence="4" key="3">
    <citation type="submission" date="2017-05" db="EMBL/GenBank/DDBJ databases">
        <authorList>
            <person name="Munson-Mcgee J.H."/>
        </authorList>
    </citation>
    <scope>NUCLEOTIDE SEQUENCE</scope>
    <source>
        <strain evidence="4">SCGC AB-777_F03</strain>
    </source>
</reference>
<dbReference type="PROSITE" id="PS51371">
    <property type="entry name" value="CBS"/>
    <property type="match status" value="2"/>
</dbReference>
<feature type="domain" description="CBS" evidence="3">
    <location>
        <begin position="192"/>
        <end position="247"/>
    </location>
</feature>
<comment type="caution">
    <text evidence="5">The sequence shown here is derived from an EMBL/GenBank/DDBJ whole genome shotgun (WGS) entry which is preliminary data.</text>
</comment>
<accession>A0A2T9WKV0</accession>
<dbReference type="InterPro" id="IPR000644">
    <property type="entry name" value="CBS_dom"/>
</dbReference>
<dbReference type="Proteomes" id="UP000245509">
    <property type="component" value="Unassembled WGS sequence"/>
</dbReference>
<name>A0A2T9WKV0_NANST</name>
<gene>
    <name evidence="4" type="ORF">DDW03_001990</name>
    <name evidence="5" type="ORF">DDW03_02370</name>
</gene>
<organism evidence="5">
    <name type="scientific">Nanobsidianus stetteri</name>
    <dbReference type="NCBI Taxonomy" id="1294122"/>
    <lineage>
        <taxon>Archaea</taxon>
        <taxon>Nanobdellota</taxon>
        <taxon>Candidatus Nanoarchaeia</taxon>
        <taxon>Nanoarchaeales</taxon>
        <taxon>Nanopusillaceae</taxon>
        <taxon>Candidatus Nanobsidianus</taxon>
    </lineage>
</organism>
<evidence type="ECO:0000313" key="5">
    <source>
        <dbReference type="EMBL" id="PVU68442.1"/>
    </source>
</evidence>
<dbReference type="SUPFAM" id="SSF69754">
    <property type="entry name" value="Ribosome binding protein Y (YfiA homologue)"/>
    <property type="match status" value="1"/>
</dbReference>
<dbReference type="SUPFAM" id="SSF54631">
    <property type="entry name" value="CBS-domain pair"/>
    <property type="match status" value="2"/>
</dbReference>
<dbReference type="PANTHER" id="PTHR43080:SF2">
    <property type="entry name" value="CBS DOMAIN-CONTAINING PROTEIN"/>
    <property type="match status" value="1"/>
</dbReference>
<dbReference type="Pfam" id="PF00571">
    <property type="entry name" value="CBS"/>
    <property type="match status" value="2"/>
</dbReference>
<evidence type="ECO:0000259" key="3">
    <source>
        <dbReference type="PROSITE" id="PS51371"/>
    </source>
</evidence>
<dbReference type="InterPro" id="IPR051257">
    <property type="entry name" value="Diverse_CBS-Domain"/>
</dbReference>
<feature type="domain" description="CBS" evidence="3">
    <location>
        <begin position="118"/>
        <end position="176"/>
    </location>
</feature>
<dbReference type="InterPro" id="IPR036567">
    <property type="entry name" value="RHF-like"/>
</dbReference>
<evidence type="ECO:0000313" key="4">
    <source>
        <dbReference type="EMBL" id="MCC5447167.1"/>
    </source>
</evidence>
<keyword evidence="1 2" id="KW-0129">CBS domain</keyword>
<dbReference type="PANTHER" id="PTHR43080">
    <property type="entry name" value="CBS DOMAIN-CONTAINING PROTEIN CBSX3, MITOCHONDRIAL"/>
    <property type="match status" value="1"/>
</dbReference>
<dbReference type="RefSeq" id="WP_228615392.1">
    <property type="nucleotide sequence ID" value="NZ_QEFP02000013.1"/>
</dbReference>
<reference evidence="4" key="4">
    <citation type="submission" date="2021-11" db="EMBL/GenBank/DDBJ databases">
        <authorList>
            <person name="Munson-Mcgee J."/>
            <person name="Field E."/>
            <person name="Bateson M."/>
            <person name="Rooney C."/>
            <person name="Stepanauskas R."/>
            <person name="Young M."/>
        </authorList>
    </citation>
    <scope>NUCLEOTIDE SEQUENCE</scope>
    <source>
        <strain evidence="4">SCGC AB-777_F03</strain>
    </source>
</reference>
<dbReference type="Gene3D" id="3.10.580.10">
    <property type="entry name" value="CBS-domain"/>
    <property type="match status" value="2"/>
</dbReference>
<reference evidence="5" key="2">
    <citation type="submission" date="2017-05" db="EMBL/GenBank/DDBJ databases">
        <authorList>
            <person name="Song R."/>
            <person name="Chenine A.L."/>
            <person name="Ruprecht R.M."/>
        </authorList>
    </citation>
    <scope>NUCLEOTIDE SEQUENCE</scope>
    <source>
        <strain evidence="5">SCGC AB-777_F03</strain>
    </source>
</reference>
<dbReference type="EMBL" id="QEFP02000013">
    <property type="protein sequence ID" value="MCC5447167.1"/>
    <property type="molecule type" value="Genomic_DNA"/>
</dbReference>
<evidence type="ECO:0000256" key="2">
    <source>
        <dbReference type="PROSITE-ProRule" id="PRU00703"/>
    </source>
</evidence>
<sequence>MAVFISKDKKIGDIVEYIKKGEDIIVTDNNGKPIGVLENSKAIRYLYRPDTKIEKIVNKIKPLKTDNIIDIVEKLINSNSRVTFVREDGQIKVVNIYDVLKEILNDKEILRKMNLNEIINEAYTIYEDENIKKAIGIMKDKGISRLIVLDKNNKVSGIISLTDILKYMLIDNSNNIRTPNEKDFDIKIKSIMSNKLIFANKDDDIEKIINLMIENKVFSLPILDNGNLVGIITAKDILINYLQYKKEKEYNLVVHGIPLDEIDISYIKKMYERFYKKYRNVLGENIRLLIHIKKVNEDKANKKIYYQIRAKLIYNNGKFSIDDHGYDLYSTIKDVFSILENEAEKIKHKNEEKYMLESMFKNDIIYYL</sequence>
<dbReference type="SMART" id="SM00116">
    <property type="entry name" value="CBS"/>
    <property type="match status" value="3"/>
</dbReference>
<dbReference type="AlphaFoldDB" id="A0A2T9WKV0"/>
<dbReference type="InterPro" id="IPR046342">
    <property type="entry name" value="CBS_dom_sf"/>
</dbReference>
<evidence type="ECO:0000256" key="1">
    <source>
        <dbReference type="ARBA" id="ARBA00023122"/>
    </source>
</evidence>
<dbReference type="CDD" id="cd02205">
    <property type="entry name" value="CBS_pair_SF"/>
    <property type="match status" value="1"/>
</dbReference>
<proteinExistence type="predicted"/>
<dbReference type="EMBL" id="QEFP01000011">
    <property type="protein sequence ID" value="PVU68442.1"/>
    <property type="molecule type" value="Genomic_DNA"/>
</dbReference>
<reference evidence="5" key="1">
    <citation type="journal article" date="2015" name="Appl. Environ. Microbiol.">
        <title>Nanoarchaeota, Their Sulfolobales Host, and Nanoarchaeota Virus Distribution across Yellowstone National Park Hot Springs.</title>
        <authorList>
            <person name="Munson-McGee J.H."/>
            <person name="Field E.K."/>
            <person name="Bateson M."/>
            <person name="Rooney C."/>
            <person name="Stepanauskas R."/>
            <person name="Young M.J."/>
        </authorList>
    </citation>
    <scope>NUCLEOTIDE SEQUENCE [LARGE SCALE GENOMIC DNA]</scope>
    <source>
        <strain evidence="5">SCGC AB-777_F03</strain>
    </source>
</reference>
<protein>
    <submittedName>
        <fullName evidence="4">CBS domain-containing protein</fullName>
    </submittedName>
</protein>